<feature type="non-terminal residue" evidence="1">
    <location>
        <position position="1"/>
    </location>
</feature>
<evidence type="ECO:0000313" key="2">
    <source>
        <dbReference type="Proteomes" id="UP001432322"/>
    </source>
</evidence>
<evidence type="ECO:0000313" key="1">
    <source>
        <dbReference type="EMBL" id="GMT20392.1"/>
    </source>
</evidence>
<gene>
    <name evidence="1" type="ORF">PFISCL1PPCAC_11689</name>
</gene>
<protein>
    <submittedName>
        <fullName evidence="1">Uncharacterized protein</fullName>
    </submittedName>
</protein>
<dbReference type="EMBL" id="BTSY01000003">
    <property type="protein sequence ID" value="GMT20392.1"/>
    <property type="molecule type" value="Genomic_DNA"/>
</dbReference>
<organism evidence="1 2">
    <name type="scientific">Pristionchus fissidentatus</name>
    <dbReference type="NCBI Taxonomy" id="1538716"/>
    <lineage>
        <taxon>Eukaryota</taxon>
        <taxon>Metazoa</taxon>
        <taxon>Ecdysozoa</taxon>
        <taxon>Nematoda</taxon>
        <taxon>Chromadorea</taxon>
        <taxon>Rhabditida</taxon>
        <taxon>Rhabditina</taxon>
        <taxon>Diplogasteromorpha</taxon>
        <taxon>Diplogasteroidea</taxon>
        <taxon>Neodiplogasteridae</taxon>
        <taxon>Pristionchus</taxon>
    </lineage>
</organism>
<proteinExistence type="predicted"/>
<name>A0AAV5VKY4_9BILA</name>
<dbReference type="AlphaFoldDB" id="A0AAV5VKY4"/>
<sequence length="79" mass="8788">ISFLCSRSSSYLVRLDSQLLTATLLAVAVLVRQYVGAQVPARKLATNSYSGGRIAFNALFMRNSENSDNRAGYRYQQTH</sequence>
<accession>A0AAV5VKY4</accession>
<comment type="caution">
    <text evidence="1">The sequence shown here is derived from an EMBL/GenBank/DDBJ whole genome shotgun (WGS) entry which is preliminary data.</text>
</comment>
<reference evidence="1" key="1">
    <citation type="submission" date="2023-10" db="EMBL/GenBank/DDBJ databases">
        <title>Genome assembly of Pristionchus species.</title>
        <authorList>
            <person name="Yoshida K."/>
            <person name="Sommer R.J."/>
        </authorList>
    </citation>
    <scope>NUCLEOTIDE SEQUENCE</scope>
    <source>
        <strain evidence="1">RS5133</strain>
    </source>
</reference>
<dbReference type="Proteomes" id="UP001432322">
    <property type="component" value="Unassembled WGS sequence"/>
</dbReference>
<keyword evidence="2" id="KW-1185">Reference proteome</keyword>